<dbReference type="Proteomes" id="UP001152795">
    <property type="component" value="Unassembled WGS sequence"/>
</dbReference>
<evidence type="ECO:0000256" key="2">
    <source>
        <dbReference type="SAM" id="SignalP"/>
    </source>
</evidence>
<feature type="signal peptide" evidence="2">
    <location>
        <begin position="1"/>
        <end position="29"/>
    </location>
</feature>
<dbReference type="InterPro" id="IPR050525">
    <property type="entry name" value="ECM_Assembly_Org"/>
</dbReference>
<dbReference type="PANTHER" id="PTHR24020">
    <property type="entry name" value="COLLAGEN ALPHA"/>
    <property type="match status" value="1"/>
</dbReference>
<dbReference type="SMART" id="SM00327">
    <property type="entry name" value="VWA"/>
    <property type="match status" value="1"/>
</dbReference>
<proteinExistence type="predicted"/>
<evidence type="ECO:0000313" key="3">
    <source>
        <dbReference type="EMBL" id="CAB4020613.1"/>
    </source>
</evidence>
<feature type="compositionally biased region" description="Low complexity" evidence="1">
    <location>
        <begin position="113"/>
        <end position="180"/>
    </location>
</feature>
<dbReference type="EMBL" id="CACRXK020011045">
    <property type="protein sequence ID" value="CAB4020613.1"/>
    <property type="molecule type" value="Genomic_DNA"/>
</dbReference>
<dbReference type="InterPro" id="IPR036465">
    <property type="entry name" value="vWFA_dom_sf"/>
</dbReference>
<sequence>MKINKKKWIASELLVVFLLLLETIVEIQGAPVSANTAGSVLCPAPSPGSVCREPEDTCTNHSECKLSSRGNKWIGLCCPHHACKGKKVCKDVRLPTPSTTIRPTTEYITTTEYTTQSSTMSSTTDITASTAPPTNPVTTQTDQFTTTTSSTNKPTSVAKTTSTEKYSSTQESSTTESRTTTTDEKKSTIALPTTEVETTTAERTTEFPTNTRRTTTEMPSSTTPTMTVVTTLITQKPRPSPSTCSQNNAKDILFIIDGTVNYRHHWVTRKKEWKQIKHFVKEVVSELNGDNSRVGVMQYGGRRKPKMEVDLSARTSTADLIYRIGNIRQIGGVKRMTGKSLAIARNKFYKLNSLYKRGSAQDIIVLITRGKPSDRKETLAEVELLKRKMIRVIAIGVAPYPRYLKSCLRNIASFKEDAITTKYSELANKKMDVLERICLPVKLPGSSYYYYYYHYYY</sequence>
<accession>A0A6S7ISL7</accession>
<comment type="caution">
    <text evidence="3">The sequence shown here is derived from an EMBL/GenBank/DDBJ whole genome shotgun (WGS) entry which is preliminary data.</text>
</comment>
<reference evidence="3" key="1">
    <citation type="submission" date="2020-04" db="EMBL/GenBank/DDBJ databases">
        <authorList>
            <person name="Alioto T."/>
            <person name="Alioto T."/>
            <person name="Gomez Garrido J."/>
        </authorList>
    </citation>
    <scope>NUCLEOTIDE SEQUENCE</scope>
    <source>
        <strain evidence="3">A484AB</strain>
    </source>
</reference>
<dbReference type="PROSITE" id="PS50234">
    <property type="entry name" value="VWFA"/>
    <property type="match status" value="1"/>
</dbReference>
<dbReference type="InterPro" id="IPR002035">
    <property type="entry name" value="VWF_A"/>
</dbReference>
<protein>
    <submittedName>
        <fullName evidence="3">Uncharacterized protein</fullName>
    </submittedName>
</protein>
<dbReference type="PANTHER" id="PTHR24020:SF84">
    <property type="entry name" value="VWFA DOMAIN-CONTAINING PROTEIN"/>
    <property type="match status" value="1"/>
</dbReference>
<dbReference type="Gene3D" id="3.40.50.410">
    <property type="entry name" value="von Willebrand factor, type A domain"/>
    <property type="match status" value="1"/>
</dbReference>
<organism evidence="3 4">
    <name type="scientific">Paramuricea clavata</name>
    <name type="common">Red gorgonian</name>
    <name type="synonym">Violescent sea-whip</name>
    <dbReference type="NCBI Taxonomy" id="317549"/>
    <lineage>
        <taxon>Eukaryota</taxon>
        <taxon>Metazoa</taxon>
        <taxon>Cnidaria</taxon>
        <taxon>Anthozoa</taxon>
        <taxon>Octocorallia</taxon>
        <taxon>Malacalcyonacea</taxon>
        <taxon>Plexauridae</taxon>
        <taxon>Paramuricea</taxon>
    </lineage>
</organism>
<feature type="region of interest" description="Disordered" evidence="1">
    <location>
        <begin position="113"/>
        <end position="188"/>
    </location>
</feature>
<name>A0A6S7ISL7_PARCT</name>
<dbReference type="AlphaFoldDB" id="A0A6S7ISL7"/>
<gene>
    <name evidence="3" type="ORF">PACLA_8A005485</name>
</gene>
<feature type="chain" id="PRO_5043938455" evidence="2">
    <location>
        <begin position="30"/>
        <end position="457"/>
    </location>
</feature>
<dbReference type="Pfam" id="PF00092">
    <property type="entry name" value="VWA"/>
    <property type="match status" value="1"/>
</dbReference>
<evidence type="ECO:0000313" key="4">
    <source>
        <dbReference type="Proteomes" id="UP001152795"/>
    </source>
</evidence>
<evidence type="ECO:0000256" key="1">
    <source>
        <dbReference type="SAM" id="MobiDB-lite"/>
    </source>
</evidence>
<dbReference type="SUPFAM" id="SSF53300">
    <property type="entry name" value="vWA-like"/>
    <property type="match status" value="1"/>
</dbReference>
<keyword evidence="2" id="KW-0732">Signal</keyword>
<keyword evidence="4" id="KW-1185">Reference proteome</keyword>
<dbReference type="CDD" id="cd01450">
    <property type="entry name" value="vWFA_subfamily_ECM"/>
    <property type="match status" value="1"/>
</dbReference>